<dbReference type="InterPro" id="IPR051288">
    <property type="entry name" value="Serum_paraoxonase/arylesterase"/>
</dbReference>
<gene>
    <name evidence="2" type="ORF">EKO04_002916</name>
</gene>
<name>A0A8H7J8R0_9PLEO</name>
<dbReference type="OrthoDB" id="5307922at2759"/>
<reference evidence="2" key="1">
    <citation type="submission" date="2018-12" db="EMBL/GenBank/DDBJ databases">
        <authorList>
            <person name="Syme R.A."/>
            <person name="Farfan-Caceres L."/>
            <person name="Lichtenzveig J."/>
        </authorList>
    </citation>
    <scope>NUCLEOTIDE SEQUENCE</scope>
    <source>
        <strain evidence="2">Al4</strain>
    </source>
</reference>
<reference evidence="2" key="2">
    <citation type="submission" date="2020-09" db="EMBL/GenBank/DDBJ databases">
        <title>Reference genome assembly for Australian Ascochyta lentis isolate Al4.</title>
        <authorList>
            <person name="Lee R.C."/>
            <person name="Farfan-Caceres L.M."/>
            <person name="Debler J.W."/>
            <person name="Williams A.H."/>
            <person name="Henares B.M."/>
        </authorList>
    </citation>
    <scope>NUCLEOTIDE SEQUENCE</scope>
    <source>
        <strain evidence="2">Al4</strain>
    </source>
</reference>
<dbReference type="Proteomes" id="UP000651452">
    <property type="component" value="Unassembled WGS sequence"/>
</dbReference>
<dbReference type="InterPro" id="IPR011042">
    <property type="entry name" value="6-blade_b-propeller_TolB-like"/>
</dbReference>
<accession>A0A8H7J8R0</accession>
<proteinExistence type="predicted"/>
<dbReference type="EMBL" id="RZGK01000005">
    <property type="protein sequence ID" value="KAF9698999.1"/>
    <property type="molecule type" value="Genomic_DNA"/>
</dbReference>
<evidence type="ECO:0000313" key="3">
    <source>
        <dbReference type="Proteomes" id="UP000651452"/>
    </source>
</evidence>
<feature type="chain" id="PRO_5034833909" description="Calcium-dependent phosphotriesterase" evidence="1">
    <location>
        <begin position="23"/>
        <end position="383"/>
    </location>
</feature>
<dbReference type="PANTHER" id="PTHR11799:SF30">
    <property type="entry name" value="SERUM PARAOXONASE_ARYLESTERASE 2"/>
    <property type="match status" value="1"/>
</dbReference>
<dbReference type="Gene3D" id="2.120.10.30">
    <property type="entry name" value="TolB, C-terminal domain"/>
    <property type="match status" value="1"/>
</dbReference>
<feature type="signal peptide" evidence="1">
    <location>
        <begin position="1"/>
        <end position="22"/>
    </location>
</feature>
<dbReference type="PANTHER" id="PTHR11799">
    <property type="entry name" value="PARAOXONASE"/>
    <property type="match status" value="1"/>
</dbReference>
<sequence length="383" mass="41886">MSILKSILQVLLLALVAPYLYDRYTFLSTMIANRPGKLQNIRSFESYGVKYQDRLRNCEDVILEESLGVAFLSCDPGRDRWNTVMGSFQPEKGSSDHGGLWIYDYASPNLSDTDRLKQLDVDEPDLHPLGIAFDAGTSTLYVVNHSRHTKSHILILNIDMQTLTTTLVARLQHDLLHAPNSIEIIDKNELYITNDHYLRSATSPLLSKIETFSGAPGGSIVYINTRSPSSAKIVGRVPFANGITLLNSTTVAVSSSSKYGVYLFSISAEKSLLFQRIITVPAAPDNLSRDSRGALLVAGHPFAPALMGVAQSRAECRVTGVGADCNCTAPSWVGEWSEAGGLKTLYRDDGGEFCSSTTVVRDLERGVGIVSGLYERGVLVFRT</sequence>
<evidence type="ECO:0000256" key="1">
    <source>
        <dbReference type="SAM" id="SignalP"/>
    </source>
</evidence>
<keyword evidence="1" id="KW-0732">Signal</keyword>
<dbReference type="SUPFAM" id="SSF63829">
    <property type="entry name" value="Calcium-dependent phosphotriesterase"/>
    <property type="match status" value="1"/>
</dbReference>
<organism evidence="2 3">
    <name type="scientific">Ascochyta lentis</name>
    <dbReference type="NCBI Taxonomy" id="205686"/>
    <lineage>
        <taxon>Eukaryota</taxon>
        <taxon>Fungi</taxon>
        <taxon>Dikarya</taxon>
        <taxon>Ascomycota</taxon>
        <taxon>Pezizomycotina</taxon>
        <taxon>Dothideomycetes</taxon>
        <taxon>Pleosporomycetidae</taxon>
        <taxon>Pleosporales</taxon>
        <taxon>Pleosporineae</taxon>
        <taxon>Didymellaceae</taxon>
        <taxon>Ascochyta</taxon>
    </lineage>
</organism>
<comment type="caution">
    <text evidence="2">The sequence shown here is derived from an EMBL/GenBank/DDBJ whole genome shotgun (WGS) entry which is preliminary data.</text>
</comment>
<keyword evidence="3" id="KW-1185">Reference proteome</keyword>
<protein>
    <recommendedName>
        <fullName evidence="4">Calcium-dependent phosphotriesterase</fullName>
    </recommendedName>
</protein>
<dbReference type="AlphaFoldDB" id="A0A8H7J8R0"/>
<evidence type="ECO:0008006" key="4">
    <source>
        <dbReference type="Google" id="ProtNLM"/>
    </source>
</evidence>
<evidence type="ECO:0000313" key="2">
    <source>
        <dbReference type="EMBL" id="KAF9698999.1"/>
    </source>
</evidence>